<dbReference type="RefSeq" id="XP_007866818.1">
    <property type="nucleotide sequence ID" value="XM_007868627.1"/>
</dbReference>
<reference evidence="2 3" key="1">
    <citation type="journal article" date="2012" name="Science">
        <title>The Paleozoic origin of enzymatic lignin decomposition reconstructed from 31 fungal genomes.</title>
        <authorList>
            <person name="Floudas D."/>
            <person name="Binder M."/>
            <person name="Riley R."/>
            <person name="Barry K."/>
            <person name="Blanchette R.A."/>
            <person name="Henrissat B."/>
            <person name="Martinez A.T."/>
            <person name="Otillar R."/>
            <person name="Spatafora J.W."/>
            <person name="Yadav J.S."/>
            <person name="Aerts A."/>
            <person name="Benoit I."/>
            <person name="Boyd A."/>
            <person name="Carlson A."/>
            <person name="Copeland A."/>
            <person name="Coutinho P.M."/>
            <person name="de Vries R.P."/>
            <person name="Ferreira P."/>
            <person name="Findley K."/>
            <person name="Foster B."/>
            <person name="Gaskell J."/>
            <person name="Glotzer D."/>
            <person name="Gorecki P."/>
            <person name="Heitman J."/>
            <person name="Hesse C."/>
            <person name="Hori C."/>
            <person name="Igarashi K."/>
            <person name="Jurgens J.A."/>
            <person name="Kallen N."/>
            <person name="Kersten P."/>
            <person name="Kohler A."/>
            <person name="Kuees U."/>
            <person name="Kumar T.K.A."/>
            <person name="Kuo A."/>
            <person name="LaButti K."/>
            <person name="Larrondo L.F."/>
            <person name="Lindquist E."/>
            <person name="Ling A."/>
            <person name="Lombard V."/>
            <person name="Lucas S."/>
            <person name="Lundell T."/>
            <person name="Martin R."/>
            <person name="McLaughlin D.J."/>
            <person name="Morgenstern I."/>
            <person name="Morin E."/>
            <person name="Murat C."/>
            <person name="Nagy L.G."/>
            <person name="Nolan M."/>
            <person name="Ohm R.A."/>
            <person name="Patyshakuliyeva A."/>
            <person name="Rokas A."/>
            <person name="Ruiz-Duenas F.J."/>
            <person name="Sabat G."/>
            <person name="Salamov A."/>
            <person name="Samejima M."/>
            <person name="Schmutz J."/>
            <person name="Slot J.C."/>
            <person name="St John F."/>
            <person name="Stenlid J."/>
            <person name="Sun H."/>
            <person name="Sun S."/>
            <person name="Syed K."/>
            <person name="Tsang A."/>
            <person name="Wiebenga A."/>
            <person name="Young D."/>
            <person name="Pisabarro A."/>
            <person name="Eastwood D.C."/>
            <person name="Martin F."/>
            <person name="Cullen D."/>
            <person name="Grigoriev I.V."/>
            <person name="Hibbett D.S."/>
        </authorList>
    </citation>
    <scope>NUCLEOTIDE SEQUENCE [LARGE SCALE GENOMIC DNA]</scope>
    <source>
        <strain evidence="2 3">ATCC 11539</strain>
    </source>
</reference>
<protein>
    <recommendedName>
        <fullName evidence="4">Aprataxin and PNK-like factor PBZ domain-containing protein</fullName>
    </recommendedName>
</protein>
<dbReference type="KEGG" id="gtr:GLOTRDRAFT_139095"/>
<dbReference type="HOGENOM" id="CLU_604185_0_0_1"/>
<evidence type="ECO:0000256" key="1">
    <source>
        <dbReference type="SAM" id="MobiDB-lite"/>
    </source>
</evidence>
<gene>
    <name evidence="2" type="ORF">GLOTRDRAFT_139095</name>
</gene>
<sequence>MSGTRDSFPVADDLVDCIMRALPDLSSLSSVILVSKHIYEVFKCHPSSIVSAVAYNHIGPALPQALRAARHDKDRDTRDPSNWVPESEVLNTPITRSEAQTLNQDARVVSELEDLFSWSHKDPTSPKSVLSENESMRFCRAMYRFLLYADTFRCDEEEDEDEDEDGDLVLLNYTEEKERFFDSLGDDTQFLEFAVIYRFLCETVQWTARAIGEFYPEWTGDNPEVDMLGFVVSTGPEVVLQMFKCQSGAPFIPVPENEENLEEFCFIARDLAKAFERRRLGKPDWNLHEMKKVILDDYYKYEDHPCDNCKQASQRLWSSANWPLLKGILSPGELGAAMKGHLPRNFTERQPLTQYLERPAFCYPDLFKWMIEHNTELDGGQPLTPDNWLCEGCLRLLVRSKMHEWWLERKRAEGIAVPAENCWYGYNCRTQAHRPQHASKLNHLCEPIRGDPA</sequence>
<dbReference type="Proteomes" id="UP000030669">
    <property type="component" value="Unassembled WGS sequence"/>
</dbReference>
<evidence type="ECO:0008006" key="4">
    <source>
        <dbReference type="Google" id="ProtNLM"/>
    </source>
</evidence>
<feature type="region of interest" description="Disordered" evidence="1">
    <location>
        <begin position="67"/>
        <end position="86"/>
    </location>
</feature>
<dbReference type="OrthoDB" id="2745518at2759"/>
<dbReference type="GO" id="GO:0006511">
    <property type="term" value="P:ubiquitin-dependent protein catabolic process"/>
    <property type="evidence" value="ECO:0007669"/>
    <property type="project" value="TreeGrafter"/>
</dbReference>
<dbReference type="PANTHER" id="PTHR16079">
    <property type="entry name" value="UBIQUITIN LIGASE PROTEIN CHFR"/>
    <property type="match status" value="1"/>
</dbReference>
<dbReference type="PANTHER" id="PTHR16079:SF4">
    <property type="entry name" value="E3 UBIQUITIN-PROTEIN LIGASE CHFR"/>
    <property type="match status" value="1"/>
</dbReference>
<feature type="compositionally biased region" description="Basic and acidic residues" evidence="1">
    <location>
        <begin position="69"/>
        <end position="79"/>
    </location>
</feature>
<dbReference type="EMBL" id="KB469303">
    <property type="protein sequence ID" value="EPQ54519.1"/>
    <property type="molecule type" value="Genomic_DNA"/>
</dbReference>
<accession>S7RP15</accession>
<dbReference type="GO" id="GO:0005634">
    <property type="term" value="C:nucleus"/>
    <property type="evidence" value="ECO:0007669"/>
    <property type="project" value="TreeGrafter"/>
</dbReference>
<dbReference type="AlphaFoldDB" id="S7RP15"/>
<keyword evidence="3" id="KW-1185">Reference proteome</keyword>
<evidence type="ECO:0000313" key="2">
    <source>
        <dbReference type="EMBL" id="EPQ54519.1"/>
    </source>
</evidence>
<dbReference type="eggNOG" id="ENOG502RUZN">
    <property type="taxonomic scope" value="Eukaryota"/>
</dbReference>
<dbReference type="GO" id="GO:0016567">
    <property type="term" value="P:protein ubiquitination"/>
    <property type="evidence" value="ECO:0007669"/>
    <property type="project" value="TreeGrafter"/>
</dbReference>
<evidence type="ECO:0000313" key="3">
    <source>
        <dbReference type="Proteomes" id="UP000030669"/>
    </source>
</evidence>
<dbReference type="GeneID" id="19304166"/>
<dbReference type="STRING" id="670483.S7RP15"/>
<dbReference type="OMA" id="YILCYNI"/>
<dbReference type="InterPro" id="IPR052256">
    <property type="entry name" value="E3_ubiquitin-ligase_CHFR"/>
</dbReference>
<name>S7RP15_GLOTA</name>
<dbReference type="GO" id="GO:0004842">
    <property type="term" value="F:ubiquitin-protein transferase activity"/>
    <property type="evidence" value="ECO:0007669"/>
    <property type="project" value="TreeGrafter"/>
</dbReference>
<proteinExistence type="predicted"/>
<organism evidence="2 3">
    <name type="scientific">Gloeophyllum trabeum (strain ATCC 11539 / FP-39264 / Madison 617)</name>
    <name type="common">Brown rot fungus</name>
    <dbReference type="NCBI Taxonomy" id="670483"/>
    <lineage>
        <taxon>Eukaryota</taxon>
        <taxon>Fungi</taxon>
        <taxon>Dikarya</taxon>
        <taxon>Basidiomycota</taxon>
        <taxon>Agaricomycotina</taxon>
        <taxon>Agaricomycetes</taxon>
        <taxon>Gloeophyllales</taxon>
        <taxon>Gloeophyllaceae</taxon>
        <taxon>Gloeophyllum</taxon>
    </lineage>
</organism>